<accession>A0ABW2K4C6</accession>
<keyword evidence="3" id="KW-1185">Reference proteome</keyword>
<feature type="transmembrane region" description="Helical" evidence="1">
    <location>
        <begin position="114"/>
        <end position="135"/>
    </location>
</feature>
<comment type="caution">
    <text evidence="2">The sequence shown here is derived from an EMBL/GenBank/DDBJ whole genome shotgun (WGS) entry which is preliminary data.</text>
</comment>
<dbReference type="RefSeq" id="WP_289216871.1">
    <property type="nucleotide sequence ID" value="NZ_JAPVRC010000009.1"/>
</dbReference>
<keyword evidence="1" id="KW-1133">Transmembrane helix</keyword>
<feature type="transmembrane region" description="Helical" evidence="1">
    <location>
        <begin position="288"/>
        <end position="310"/>
    </location>
</feature>
<keyword evidence="1" id="KW-0812">Transmembrane</keyword>
<evidence type="ECO:0000256" key="1">
    <source>
        <dbReference type="SAM" id="Phobius"/>
    </source>
</evidence>
<feature type="transmembrane region" description="Helical" evidence="1">
    <location>
        <begin position="21"/>
        <end position="39"/>
    </location>
</feature>
<evidence type="ECO:0000313" key="2">
    <source>
        <dbReference type="EMBL" id="MFC7321624.1"/>
    </source>
</evidence>
<feature type="transmembrane region" description="Helical" evidence="1">
    <location>
        <begin position="212"/>
        <end position="233"/>
    </location>
</feature>
<organism evidence="2 3">
    <name type="scientific">Halobacillus campisalis</name>
    <dbReference type="NCBI Taxonomy" id="435909"/>
    <lineage>
        <taxon>Bacteria</taxon>
        <taxon>Bacillati</taxon>
        <taxon>Bacillota</taxon>
        <taxon>Bacilli</taxon>
        <taxon>Bacillales</taxon>
        <taxon>Bacillaceae</taxon>
        <taxon>Halobacillus</taxon>
    </lineage>
</organism>
<dbReference type="Proteomes" id="UP001596494">
    <property type="component" value="Unassembled WGS sequence"/>
</dbReference>
<gene>
    <name evidence="2" type="ORF">ACFQMN_12130</name>
</gene>
<dbReference type="PANTHER" id="PTHR37305">
    <property type="entry name" value="INTEGRAL MEMBRANE PROTEIN-RELATED"/>
    <property type="match status" value="1"/>
</dbReference>
<evidence type="ECO:0000313" key="3">
    <source>
        <dbReference type="Proteomes" id="UP001596494"/>
    </source>
</evidence>
<protein>
    <submittedName>
        <fullName evidence="2">ABC transporter permease</fullName>
    </submittedName>
</protein>
<dbReference type="PANTHER" id="PTHR37305:SF1">
    <property type="entry name" value="MEMBRANE PROTEIN"/>
    <property type="match status" value="1"/>
</dbReference>
<reference evidence="3" key="1">
    <citation type="journal article" date="2019" name="Int. J. Syst. Evol. Microbiol.">
        <title>The Global Catalogue of Microorganisms (GCM) 10K type strain sequencing project: providing services to taxonomists for standard genome sequencing and annotation.</title>
        <authorList>
            <consortium name="The Broad Institute Genomics Platform"/>
            <consortium name="The Broad Institute Genome Sequencing Center for Infectious Disease"/>
            <person name="Wu L."/>
            <person name="Ma J."/>
        </authorList>
    </citation>
    <scope>NUCLEOTIDE SEQUENCE [LARGE SCALE GENOMIC DNA]</scope>
    <source>
        <strain evidence="3">CCUG 73951</strain>
    </source>
</reference>
<sequence length="318" mass="35544">MSNFIQLVKNEQMKMYAQISTWVMLIILAVLVIGFGIILKVDGGMTQQEAPAGNEWREALQAENEQIESEMEEGSGFAPMNEETLAKNQYRLDNDIAPSGYNVWNFVQENRTNVSIISLLTIIVAASIIANEFKWGTIKLLLIRPISRSKILAAKYTSVLVYAATMLLLLYVLSILTGAALFGTNNFNEPFLFMKDGEVQEAPIFQHTASQYLLSSVNLFMMATFAFMISAVFRNSALAIGVAIFLMLSGNSIVAFFMDKEWAKYILFANTNLNQFFTGTPMIPDLTLGFSVSVLAVYLILFLGLSWLFFTKRDVTNS</sequence>
<keyword evidence="1" id="KW-0472">Membrane</keyword>
<feature type="transmembrane region" description="Helical" evidence="1">
    <location>
        <begin position="238"/>
        <end position="258"/>
    </location>
</feature>
<feature type="transmembrane region" description="Helical" evidence="1">
    <location>
        <begin position="156"/>
        <end position="182"/>
    </location>
</feature>
<name>A0ABW2K4C6_9BACI</name>
<dbReference type="EMBL" id="JBHTBY010000010">
    <property type="protein sequence ID" value="MFC7321624.1"/>
    <property type="molecule type" value="Genomic_DNA"/>
</dbReference>
<dbReference type="Pfam" id="PF12679">
    <property type="entry name" value="ABC2_membrane_2"/>
    <property type="match status" value="1"/>
</dbReference>
<proteinExistence type="predicted"/>